<protein>
    <recommendedName>
        <fullName evidence="4">Ubiquitin-like protease family profile domain-containing protein</fullName>
    </recommendedName>
</protein>
<dbReference type="InterPro" id="IPR038765">
    <property type="entry name" value="Papain-like_cys_pep_sf"/>
</dbReference>
<accession>A0AAV7G9N2</accession>
<dbReference type="SUPFAM" id="SSF54001">
    <property type="entry name" value="Cysteine proteinases"/>
    <property type="match status" value="1"/>
</dbReference>
<feature type="transmembrane region" description="Helical" evidence="1">
    <location>
        <begin position="9"/>
        <end position="28"/>
    </location>
</feature>
<evidence type="ECO:0000313" key="2">
    <source>
        <dbReference type="EMBL" id="KAH0452529.1"/>
    </source>
</evidence>
<reference evidence="2 3" key="1">
    <citation type="journal article" date="2021" name="Hortic Res">
        <title>Chromosome-scale assembly of the Dendrobium chrysotoxum genome enhances the understanding of orchid evolution.</title>
        <authorList>
            <person name="Zhang Y."/>
            <person name="Zhang G.Q."/>
            <person name="Zhang D."/>
            <person name="Liu X.D."/>
            <person name="Xu X.Y."/>
            <person name="Sun W.H."/>
            <person name="Yu X."/>
            <person name="Zhu X."/>
            <person name="Wang Z.W."/>
            <person name="Zhao X."/>
            <person name="Zhong W.Y."/>
            <person name="Chen H."/>
            <person name="Yin W.L."/>
            <person name="Huang T."/>
            <person name="Niu S.C."/>
            <person name="Liu Z.J."/>
        </authorList>
    </citation>
    <scope>NUCLEOTIDE SEQUENCE [LARGE SCALE GENOMIC DNA]</scope>
    <source>
        <strain evidence="2">Lindl</strain>
    </source>
</reference>
<dbReference type="Gene3D" id="3.40.395.10">
    <property type="entry name" value="Adenoviral Proteinase, Chain A"/>
    <property type="match status" value="1"/>
</dbReference>
<dbReference type="Proteomes" id="UP000775213">
    <property type="component" value="Unassembled WGS sequence"/>
</dbReference>
<evidence type="ECO:0008006" key="4">
    <source>
        <dbReference type="Google" id="ProtNLM"/>
    </source>
</evidence>
<proteinExistence type="predicted"/>
<comment type="caution">
    <text evidence="2">The sequence shown here is derived from an EMBL/GenBank/DDBJ whole genome shotgun (WGS) entry which is preliminary data.</text>
</comment>
<sequence length="199" mass="22677">MYVQHFKKVAVRTSSLILLIIIHNNHWILLAGRLKKNVWKFYDSLPKLINREILLAIIKCLYMEMTRSFDSNIRRWSIQGAYECQLGKTSRFTSRNVSYKAKQSSDVTRVSGRISTSLGSWAEFRRYSGVGQSSDVTSGEPSGVPAMFWWSSGGVPVEFRRWSGGVPVEVEEELFPPTLLFSSSLLGFGPLLREMRGYL</sequence>
<gene>
    <name evidence="2" type="ORF">IEQ34_019828</name>
</gene>
<evidence type="ECO:0000313" key="3">
    <source>
        <dbReference type="Proteomes" id="UP000775213"/>
    </source>
</evidence>
<evidence type="ECO:0000256" key="1">
    <source>
        <dbReference type="SAM" id="Phobius"/>
    </source>
</evidence>
<dbReference type="EMBL" id="JAGFBR010000017">
    <property type="protein sequence ID" value="KAH0452529.1"/>
    <property type="molecule type" value="Genomic_DNA"/>
</dbReference>
<keyword evidence="1" id="KW-1133">Transmembrane helix</keyword>
<keyword evidence="1" id="KW-0812">Transmembrane</keyword>
<organism evidence="2 3">
    <name type="scientific">Dendrobium chrysotoxum</name>
    <name type="common">Orchid</name>
    <dbReference type="NCBI Taxonomy" id="161865"/>
    <lineage>
        <taxon>Eukaryota</taxon>
        <taxon>Viridiplantae</taxon>
        <taxon>Streptophyta</taxon>
        <taxon>Embryophyta</taxon>
        <taxon>Tracheophyta</taxon>
        <taxon>Spermatophyta</taxon>
        <taxon>Magnoliopsida</taxon>
        <taxon>Liliopsida</taxon>
        <taxon>Asparagales</taxon>
        <taxon>Orchidaceae</taxon>
        <taxon>Epidendroideae</taxon>
        <taxon>Malaxideae</taxon>
        <taxon>Dendrobiinae</taxon>
        <taxon>Dendrobium</taxon>
    </lineage>
</organism>
<name>A0AAV7G9N2_DENCH</name>
<keyword evidence="3" id="KW-1185">Reference proteome</keyword>
<dbReference type="AlphaFoldDB" id="A0AAV7G9N2"/>
<keyword evidence="1" id="KW-0472">Membrane</keyword>